<reference evidence="2" key="1">
    <citation type="submission" date="2017-08" db="EMBL/GenBank/DDBJ databases">
        <authorList>
            <person name="Imhoff J.F."/>
            <person name="Rahn T."/>
            <person name="Kuenzel S."/>
            <person name="Neulinger S.C."/>
        </authorList>
    </citation>
    <scope>NUCLEOTIDE SEQUENCE</scope>
    <source>
        <strain evidence="2">IM 151</strain>
    </source>
</reference>
<feature type="transmembrane region" description="Helical" evidence="1">
    <location>
        <begin position="42"/>
        <end position="67"/>
    </location>
</feature>
<keyword evidence="1" id="KW-0812">Transmembrane</keyword>
<dbReference type="SUPFAM" id="SSF54523">
    <property type="entry name" value="Pili subunits"/>
    <property type="match status" value="1"/>
</dbReference>
<dbReference type="PROSITE" id="PS00409">
    <property type="entry name" value="PROKAR_NTER_METHYL"/>
    <property type="match status" value="1"/>
</dbReference>
<evidence type="ECO:0000313" key="2">
    <source>
        <dbReference type="EMBL" id="MBK1715987.1"/>
    </source>
</evidence>
<accession>A0ABS1E0X7</accession>
<keyword evidence="1" id="KW-0472">Membrane</keyword>
<name>A0ABS1E0X7_RUBGE</name>
<proteinExistence type="predicted"/>
<evidence type="ECO:0000313" key="3">
    <source>
        <dbReference type="Proteomes" id="UP001041814"/>
    </source>
</evidence>
<comment type="caution">
    <text evidence="2">The sequence shown here is derived from an EMBL/GenBank/DDBJ whole genome shotgun (WGS) entry which is preliminary data.</text>
</comment>
<protein>
    <recommendedName>
        <fullName evidence="4">Prepilin-type N-terminal cleavage/methylation domain-containing protein</fullName>
    </recommendedName>
</protein>
<reference evidence="2" key="2">
    <citation type="journal article" date="2020" name="Microorganisms">
        <title>Osmotic Adaptation and Compatible Solute Biosynthesis of Phototrophic Bacteria as Revealed from Genome Analyses.</title>
        <authorList>
            <person name="Imhoff J.F."/>
            <person name="Rahn T."/>
            <person name="Kunzel S."/>
            <person name="Keller A."/>
            <person name="Neulinger S.C."/>
        </authorList>
    </citation>
    <scope>NUCLEOTIDE SEQUENCE</scope>
    <source>
        <strain evidence="2">IM 151</strain>
    </source>
</reference>
<dbReference type="InterPro" id="IPR012902">
    <property type="entry name" value="N_methyl_site"/>
</dbReference>
<evidence type="ECO:0000256" key="1">
    <source>
        <dbReference type="SAM" id="Phobius"/>
    </source>
</evidence>
<dbReference type="Gene3D" id="3.30.700.10">
    <property type="entry name" value="Glycoprotein, Type 4 Pilin"/>
    <property type="match status" value="1"/>
</dbReference>
<dbReference type="Proteomes" id="UP001041814">
    <property type="component" value="Unassembled WGS sequence"/>
</dbReference>
<dbReference type="RefSeq" id="WP_200232357.1">
    <property type="nucleotide sequence ID" value="NZ_NRRT01000146.1"/>
</dbReference>
<sequence>MLNKLLALSREQRAVVVDAIDPTLVAQPWARKRLKRLKGKQGGFTLLELLVVVAIIAAIAGTATILLRDTDRQASAAAHVAMMDELMKGISTYQVLNDGMLPSNFDSLMRNATNSLVGAVSAGAADTDVINADLAASLTATTVPEEVATLLIDAGVKTVRVLDNAADPNLADGAGDCSAANIRTLITNKGNDVTAATIYRSSTAANGCGYDTSYTLDGTLATQVFQLWEEPARVNADTTKAAIATGQTQYLVALGIGPDTSLFNPEKRGAMTTVPVYRHVTKDEYNRFVALLNVDTEASEVRLQAIIDGAGDTKDEELGEWDGTRSTL</sequence>
<gene>
    <name evidence="2" type="ORF">CKO43_24910</name>
</gene>
<keyword evidence="1" id="KW-1133">Transmembrane helix</keyword>
<dbReference type="InterPro" id="IPR045584">
    <property type="entry name" value="Pilin-like"/>
</dbReference>
<evidence type="ECO:0008006" key="4">
    <source>
        <dbReference type="Google" id="ProtNLM"/>
    </source>
</evidence>
<dbReference type="EMBL" id="NRRU01000198">
    <property type="protein sequence ID" value="MBK1715987.1"/>
    <property type="molecule type" value="Genomic_DNA"/>
</dbReference>
<dbReference type="NCBIfam" id="TIGR02532">
    <property type="entry name" value="IV_pilin_GFxxxE"/>
    <property type="match status" value="1"/>
</dbReference>
<organism evidence="2 3">
    <name type="scientific">Rubrivivax gelatinosus</name>
    <name type="common">Rhodocyclus gelatinosus</name>
    <name type="synonym">Rhodopseudomonas gelatinosa</name>
    <dbReference type="NCBI Taxonomy" id="28068"/>
    <lineage>
        <taxon>Bacteria</taxon>
        <taxon>Pseudomonadati</taxon>
        <taxon>Pseudomonadota</taxon>
        <taxon>Betaproteobacteria</taxon>
        <taxon>Burkholderiales</taxon>
        <taxon>Sphaerotilaceae</taxon>
        <taxon>Rubrivivax</taxon>
    </lineage>
</organism>
<keyword evidence="3" id="KW-1185">Reference proteome</keyword>
<dbReference type="Pfam" id="PF07963">
    <property type="entry name" value="N_methyl"/>
    <property type="match status" value="1"/>
</dbReference>